<reference evidence="1 2" key="1">
    <citation type="submission" date="2024-01" db="EMBL/GenBank/DDBJ databases">
        <title>The genomes of 5 underutilized Papilionoideae crops provide insights into root nodulation and disease resistanc.</title>
        <authorList>
            <person name="Jiang F."/>
        </authorList>
    </citation>
    <scope>NUCLEOTIDE SEQUENCE [LARGE SCALE GENOMIC DNA]</scope>
    <source>
        <strain evidence="1">DUOXIRENSHENG_FW03</strain>
        <tissue evidence="1">Leaves</tissue>
    </source>
</reference>
<dbReference type="EMBL" id="JAYMYS010000002">
    <property type="protein sequence ID" value="KAK7406737.1"/>
    <property type="molecule type" value="Genomic_DNA"/>
</dbReference>
<evidence type="ECO:0000313" key="1">
    <source>
        <dbReference type="EMBL" id="KAK7406737.1"/>
    </source>
</evidence>
<dbReference type="AlphaFoldDB" id="A0AAN9T5L0"/>
<protein>
    <submittedName>
        <fullName evidence="1">Uncharacterized protein</fullName>
    </submittedName>
</protein>
<evidence type="ECO:0000313" key="2">
    <source>
        <dbReference type="Proteomes" id="UP001386955"/>
    </source>
</evidence>
<proteinExistence type="predicted"/>
<sequence length="132" mass="14759">MVEMNRHWIPFSRGSKKRKARGVVLGSSGSAHCSLLTAHCSLLTHTSVLFMRSTTTYNTMSRLNHPFALPIAICARTKMDRKQGLSRPRFIKVCEPNNTPAFNLLRNSVFSNVNFASGISDLTDTKHLDQLP</sequence>
<keyword evidence="2" id="KW-1185">Reference proteome</keyword>
<accession>A0AAN9T5L0</accession>
<gene>
    <name evidence="1" type="ORF">VNO78_08367</name>
</gene>
<organism evidence="1 2">
    <name type="scientific">Psophocarpus tetragonolobus</name>
    <name type="common">Winged bean</name>
    <name type="synonym">Dolichos tetragonolobus</name>
    <dbReference type="NCBI Taxonomy" id="3891"/>
    <lineage>
        <taxon>Eukaryota</taxon>
        <taxon>Viridiplantae</taxon>
        <taxon>Streptophyta</taxon>
        <taxon>Embryophyta</taxon>
        <taxon>Tracheophyta</taxon>
        <taxon>Spermatophyta</taxon>
        <taxon>Magnoliopsida</taxon>
        <taxon>eudicotyledons</taxon>
        <taxon>Gunneridae</taxon>
        <taxon>Pentapetalae</taxon>
        <taxon>rosids</taxon>
        <taxon>fabids</taxon>
        <taxon>Fabales</taxon>
        <taxon>Fabaceae</taxon>
        <taxon>Papilionoideae</taxon>
        <taxon>50 kb inversion clade</taxon>
        <taxon>NPAAA clade</taxon>
        <taxon>indigoferoid/millettioid clade</taxon>
        <taxon>Phaseoleae</taxon>
        <taxon>Psophocarpus</taxon>
    </lineage>
</organism>
<comment type="caution">
    <text evidence="1">The sequence shown here is derived from an EMBL/GenBank/DDBJ whole genome shotgun (WGS) entry which is preliminary data.</text>
</comment>
<dbReference type="Proteomes" id="UP001386955">
    <property type="component" value="Unassembled WGS sequence"/>
</dbReference>
<name>A0AAN9T5L0_PSOTE</name>